<sequence>MNFPHLSPQQLLGAASFTAGPSGQTALSAQAVQWLQQLERPGTWCDHARQAMLIRWLAKALVRADGFPQDRGLCILDCDHAMQKLHSGPAQFWYSIGCTRSVEQPAGTFYCYLRRRSNHEPTDHSPRPAPRRCMTGVGGDGFFLALTTVLAADGQLQALLDRHALPAARNEDMLRQLLVGQLRKHFPEVSEQLAWEVPLHQVEQGAPVRRIASLAAASTSASASASTSASASASAAERSIEEDSTAKASNVDATFHPITGRVGVHELVAAHQAETAARRLWTLSSSRKRPGSPLPTTEASASFSMPTDQPPGPAATPRSMSGAWLNWPASGRQEQPDRSDLESGEVFITGFEPPRAVAAPRPMRVGDLLDSVIDRQMRAPTTDSDAAHAPHVASRSPSDSTAA</sequence>
<gene>
    <name evidence="2" type="ORF">N4261_11580</name>
</gene>
<dbReference type="Proteomes" id="UP001064933">
    <property type="component" value="Chromosome"/>
</dbReference>
<evidence type="ECO:0000256" key="1">
    <source>
        <dbReference type="SAM" id="MobiDB-lite"/>
    </source>
</evidence>
<dbReference type="EMBL" id="CP104562">
    <property type="protein sequence ID" value="UXH80466.1"/>
    <property type="molecule type" value="Genomic_DNA"/>
</dbReference>
<evidence type="ECO:0000313" key="2">
    <source>
        <dbReference type="EMBL" id="UXH80466.1"/>
    </source>
</evidence>
<accession>A0ABY6B978</accession>
<feature type="compositionally biased region" description="Polar residues" evidence="1">
    <location>
        <begin position="294"/>
        <end position="307"/>
    </location>
</feature>
<dbReference type="RefSeq" id="WP_261760283.1">
    <property type="nucleotide sequence ID" value="NZ_CP104562.2"/>
</dbReference>
<evidence type="ECO:0000313" key="3">
    <source>
        <dbReference type="Proteomes" id="UP001064933"/>
    </source>
</evidence>
<name>A0ABY6B978_9BURK</name>
<organism evidence="2 3">
    <name type="scientific">Roseateles amylovorans</name>
    <dbReference type="NCBI Taxonomy" id="2978473"/>
    <lineage>
        <taxon>Bacteria</taxon>
        <taxon>Pseudomonadati</taxon>
        <taxon>Pseudomonadota</taxon>
        <taxon>Betaproteobacteria</taxon>
        <taxon>Burkholderiales</taxon>
        <taxon>Sphaerotilaceae</taxon>
        <taxon>Roseateles</taxon>
    </lineage>
</organism>
<keyword evidence="3" id="KW-1185">Reference proteome</keyword>
<reference evidence="2" key="1">
    <citation type="submission" date="2022-10" db="EMBL/GenBank/DDBJ databases">
        <title>Characterization and whole genome sequencing of a new Roseateles species, isolated from fresh water.</title>
        <authorList>
            <person name="Guliayeva D.Y."/>
            <person name="Akhremchuk A.E."/>
            <person name="Sikolenko M.A."/>
            <person name="Valentovich L.N."/>
            <person name="Sidarenka A.V."/>
        </authorList>
    </citation>
    <scope>NUCLEOTIDE SEQUENCE</scope>
    <source>
        <strain evidence="2">BIM B-1768</strain>
    </source>
</reference>
<feature type="region of interest" description="Disordered" evidence="1">
    <location>
        <begin position="372"/>
        <end position="403"/>
    </location>
</feature>
<protein>
    <submittedName>
        <fullName evidence="2">Uncharacterized protein</fullName>
    </submittedName>
</protein>
<feature type="region of interest" description="Disordered" evidence="1">
    <location>
        <begin position="281"/>
        <end position="340"/>
    </location>
</feature>
<proteinExistence type="predicted"/>